<organism evidence="3 4">
    <name type="scientific">Canna indica</name>
    <name type="common">Indian-shot</name>
    <dbReference type="NCBI Taxonomy" id="4628"/>
    <lineage>
        <taxon>Eukaryota</taxon>
        <taxon>Viridiplantae</taxon>
        <taxon>Streptophyta</taxon>
        <taxon>Embryophyta</taxon>
        <taxon>Tracheophyta</taxon>
        <taxon>Spermatophyta</taxon>
        <taxon>Magnoliopsida</taxon>
        <taxon>Liliopsida</taxon>
        <taxon>Zingiberales</taxon>
        <taxon>Cannaceae</taxon>
        <taxon>Canna</taxon>
    </lineage>
</organism>
<reference evidence="3 4" key="1">
    <citation type="submission" date="2023-10" db="EMBL/GenBank/DDBJ databases">
        <title>Chromosome-scale genome assembly provides insights into flower coloration mechanisms of Canna indica.</title>
        <authorList>
            <person name="Li C."/>
        </authorList>
    </citation>
    <scope>NUCLEOTIDE SEQUENCE [LARGE SCALE GENOMIC DNA]</scope>
    <source>
        <tissue evidence="3">Flower</tissue>
    </source>
</reference>
<feature type="transmembrane region" description="Helical" evidence="1">
    <location>
        <begin position="12"/>
        <end position="33"/>
    </location>
</feature>
<keyword evidence="4" id="KW-1185">Reference proteome</keyword>
<dbReference type="InterPro" id="IPR044821">
    <property type="entry name" value="At1g28695/At4g15970-like"/>
</dbReference>
<evidence type="ECO:0000256" key="1">
    <source>
        <dbReference type="SAM" id="Phobius"/>
    </source>
</evidence>
<dbReference type="Pfam" id="PF03407">
    <property type="entry name" value="Nucleotid_trans"/>
    <property type="match status" value="1"/>
</dbReference>
<protein>
    <recommendedName>
        <fullName evidence="2">Nucleotide-diphospho-sugar transferase domain-containing protein</fullName>
    </recommendedName>
</protein>
<evidence type="ECO:0000313" key="4">
    <source>
        <dbReference type="Proteomes" id="UP001327560"/>
    </source>
</evidence>
<dbReference type="Proteomes" id="UP001327560">
    <property type="component" value="Chromosome 4"/>
</dbReference>
<proteinExistence type="predicted"/>
<evidence type="ECO:0000259" key="2">
    <source>
        <dbReference type="Pfam" id="PF03407"/>
    </source>
</evidence>
<dbReference type="InterPro" id="IPR005069">
    <property type="entry name" value="Nucl-diP-sugar_transferase"/>
</dbReference>
<feature type="domain" description="Nucleotide-diphospho-sugar transferase" evidence="2">
    <location>
        <begin position="126"/>
        <end position="326"/>
    </location>
</feature>
<dbReference type="PANTHER" id="PTHR46038:SF16">
    <property type="entry name" value="GLYCOSYLTRANSFERASE"/>
    <property type="match status" value="1"/>
</dbReference>
<dbReference type="AlphaFoldDB" id="A0AAQ3KCJ5"/>
<dbReference type="EMBL" id="CP136893">
    <property type="protein sequence ID" value="WOL05980.1"/>
    <property type="molecule type" value="Genomic_DNA"/>
</dbReference>
<gene>
    <name evidence="3" type="ORF">Cni_G14711</name>
</gene>
<keyword evidence="1" id="KW-0812">Transmembrane</keyword>
<evidence type="ECO:0000313" key="3">
    <source>
        <dbReference type="EMBL" id="WOL05980.1"/>
    </source>
</evidence>
<dbReference type="PANTHER" id="PTHR46038">
    <property type="entry name" value="EXPRESSED PROTEIN-RELATED"/>
    <property type="match status" value="1"/>
</dbReference>
<name>A0AAQ3KCJ5_9LILI</name>
<keyword evidence="1" id="KW-0472">Membrane</keyword>
<sequence length="343" mass="39059">MAAMQLLSRRRALISTILLAFVFVSFALVLFGFTSNTLLPSLPSQLRSVLLRPADPPTIDLASPPAISPLAAPAPEHEELERVLAAADMGNRTVILTTLNAAWAEPGSVLDLFFEGFRVGNGTSELLKHLVIITTDRKAFERCASAAHSHCFNLDIAEKDFSAEQVFNTVDYLDMMWRRLDLLRLILEKGYSFVFTDTDILWLRNPLPHLYADGDFQISCDRFFGNATSLENLPSNGFIYVKSANRTVAFYKYWYSLRDKYPGKNEQDVFSYIIDDRRSLRKLGLRIMFLDTKYFSGLCERSRDMNLICTMHVNCRVGLKSKLKELRAVLDAWRKYISGLHYN</sequence>
<keyword evidence="1" id="KW-1133">Transmembrane helix</keyword>
<accession>A0AAQ3KCJ5</accession>